<organism evidence="1 2">
    <name type="scientific">Heterobasidion irregulare (strain TC 32-1)</name>
    <dbReference type="NCBI Taxonomy" id="747525"/>
    <lineage>
        <taxon>Eukaryota</taxon>
        <taxon>Fungi</taxon>
        <taxon>Dikarya</taxon>
        <taxon>Basidiomycota</taxon>
        <taxon>Agaricomycotina</taxon>
        <taxon>Agaricomycetes</taxon>
        <taxon>Russulales</taxon>
        <taxon>Bondarzewiaceae</taxon>
        <taxon>Heterobasidion</taxon>
        <taxon>Heterobasidion annosum species complex</taxon>
    </lineage>
</organism>
<keyword evidence="2" id="KW-1185">Reference proteome</keyword>
<evidence type="ECO:0000313" key="2">
    <source>
        <dbReference type="Proteomes" id="UP000030671"/>
    </source>
</evidence>
<dbReference type="GeneID" id="20673842"/>
<dbReference type="KEGG" id="hir:HETIRDRAFT_422707"/>
<accession>W4JRB8</accession>
<name>W4JRB8_HETIT</name>
<dbReference type="Proteomes" id="UP000030671">
    <property type="component" value="Unassembled WGS sequence"/>
</dbReference>
<dbReference type="RefSeq" id="XP_009552335.1">
    <property type="nucleotide sequence ID" value="XM_009554040.1"/>
</dbReference>
<evidence type="ECO:0000313" key="1">
    <source>
        <dbReference type="EMBL" id="ETW76117.1"/>
    </source>
</evidence>
<gene>
    <name evidence="1" type="ORF">HETIRDRAFT_422707</name>
</gene>
<dbReference type="InParanoid" id="W4JRB8"/>
<reference evidence="1 2" key="1">
    <citation type="journal article" date="2012" name="New Phytol.">
        <title>Insight into trade-off between wood decay and parasitism from the genome of a fungal forest pathogen.</title>
        <authorList>
            <person name="Olson A."/>
            <person name="Aerts A."/>
            <person name="Asiegbu F."/>
            <person name="Belbahri L."/>
            <person name="Bouzid O."/>
            <person name="Broberg A."/>
            <person name="Canback B."/>
            <person name="Coutinho P.M."/>
            <person name="Cullen D."/>
            <person name="Dalman K."/>
            <person name="Deflorio G."/>
            <person name="van Diepen L.T."/>
            <person name="Dunand C."/>
            <person name="Duplessis S."/>
            <person name="Durling M."/>
            <person name="Gonthier P."/>
            <person name="Grimwood J."/>
            <person name="Fossdal C.G."/>
            <person name="Hansson D."/>
            <person name="Henrissat B."/>
            <person name="Hietala A."/>
            <person name="Himmelstrand K."/>
            <person name="Hoffmeister D."/>
            <person name="Hogberg N."/>
            <person name="James T.Y."/>
            <person name="Karlsson M."/>
            <person name="Kohler A."/>
            <person name="Kues U."/>
            <person name="Lee Y.H."/>
            <person name="Lin Y.C."/>
            <person name="Lind M."/>
            <person name="Lindquist E."/>
            <person name="Lombard V."/>
            <person name="Lucas S."/>
            <person name="Lunden K."/>
            <person name="Morin E."/>
            <person name="Murat C."/>
            <person name="Park J."/>
            <person name="Raffaello T."/>
            <person name="Rouze P."/>
            <person name="Salamov A."/>
            <person name="Schmutz J."/>
            <person name="Solheim H."/>
            <person name="Stahlberg J."/>
            <person name="Velez H."/>
            <person name="de Vries R.P."/>
            <person name="Wiebenga A."/>
            <person name="Woodward S."/>
            <person name="Yakovlev I."/>
            <person name="Garbelotto M."/>
            <person name="Martin F."/>
            <person name="Grigoriev I.V."/>
            <person name="Stenlid J."/>
        </authorList>
    </citation>
    <scope>NUCLEOTIDE SEQUENCE [LARGE SCALE GENOMIC DNA]</scope>
    <source>
        <strain evidence="1 2">TC 32-1</strain>
    </source>
</reference>
<dbReference type="AlphaFoldDB" id="W4JRB8"/>
<protein>
    <submittedName>
        <fullName evidence="1">Uncharacterized protein</fullName>
    </submittedName>
</protein>
<dbReference type="EMBL" id="KI925465">
    <property type="protein sequence ID" value="ETW76117.1"/>
    <property type="molecule type" value="Genomic_DNA"/>
</dbReference>
<sequence length="153" mass="16874">MQHDDNASLHRMEASITANGIAIPVVTGSHQQGPGSLAQATCSLTSGKHHRRSWKMKHQRTAENGVDVTLESNSKVQLEDFLPVWQSIVRHAKLLHCLTLLTCNAFPTYKDGLNNACACISATVKEYEQRNNQSVIKDDAQISVDVIKLVNNI</sequence>
<proteinExistence type="predicted"/>
<dbReference type="HOGENOM" id="CLU_1713520_0_0_1"/>